<name>A0AA38RGG1_9PEZI</name>
<dbReference type="Gene3D" id="3.40.50.12500">
    <property type="match status" value="1"/>
</dbReference>
<dbReference type="InterPro" id="IPR053714">
    <property type="entry name" value="Iso_Racemase_Enz_sf"/>
</dbReference>
<dbReference type="PANTHER" id="PTHR28047">
    <property type="entry name" value="PROTEIN DCG1"/>
    <property type="match status" value="1"/>
</dbReference>
<evidence type="ECO:0000313" key="3">
    <source>
        <dbReference type="Proteomes" id="UP001174694"/>
    </source>
</evidence>
<dbReference type="AlphaFoldDB" id="A0AA38RGG1"/>
<protein>
    <submittedName>
        <fullName evidence="2">Protein DCG1</fullName>
    </submittedName>
</protein>
<dbReference type="Proteomes" id="UP001174694">
    <property type="component" value="Unassembled WGS sequence"/>
</dbReference>
<keyword evidence="3" id="KW-1185">Reference proteome</keyword>
<dbReference type="InterPro" id="IPR015942">
    <property type="entry name" value="Asp/Glu/hydantoin_racemase"/>
</dbReference>
<dbReference type="GO" id="GO:0047661">
    <property type="term" value="F:amino-acid racemase activity"/>
    <property type="evidence" value="ECO:0007669"/>
    <property type="project" value="InterPro"/>
</dbReference>
<gene>
    <name evidence="2" type="ORF">NKR23_g5503</name>
</gene>
<dbReference type="InterPro" id="IPR052186">
    <property type="entry name" value="Hydantoin_racemase-like"/>
</dbReference>
<evidence type="ECO:0000256" key="1">
    <source>
        <dbReference type="ARBA" id="ARBA00038414"/>
    </source>
</evidence>
<sequence length="261" mass="27743">MASSLSLKILVINPNSSRSMTEGIAGAVRALKSLNTTEITMYTAPQESPASIDNGLDVTASSEAVYRDLQKTGLIQGYDAALVACYSVHPLVHRLQEEPGRHGRVAVIGIFEASILASLSLLPQQSPSPTWGIVTTGSFWEEHLSKGVKSFLGQASNDANAKFAGVQSTGLDAADFHGGVSHKVICDRLKTASKRLLRARSVGCVIMGCAGMAGLEDIIREAAVEEYGTANGNQVLIIDGVRAGIGILEQMIKNRQMFQET</sequence>
<evidence type="ECO:0000313" key="2">
    <source>
        <dbReference type="EMBL" id="KAJ9145056.1"/>
    </source>
</evidence>
<accession>A0AA38RGG1</accession>
<dbReference type="PANTHER" id="PTHR28047:SF5">
    <property type="entry name" value="PROTEIN DCG1"/>
    <property type="match status" value="1"/>
</dbReference>
<comment type="caution">
    <text evidence="2">The sequence shown here is derived from an EMBL/GenBank/DDBJ whole genome shotgun (WGS) entry which is preliminary data.</text>
</comment>
<dbReference type="EMBL" id="JANBVO010000015">
    <property type="protein sequence ID" value="KAJ9145056.1"/>
    <property type="molecule type" value="Genomic_DNA"/>
</dbReference>
<proteinExistence type="inferred from homology"/>
<reference evidence="2" key="1">
    <citation type="submission" date="2022-07" db="EMBL/GenBank/DDBJ databases">
        <title>Fungi with potential for degradation of polypropylene.</title>
        <authorList>
            <person name="Gostincar C."/>
        </authorList>
    </citation>
    <scope>NUCLEOTIDE SEQUENCE</scope>
    <source>
        <strain evidence="2">EXF-13308</strain>
    </source>
</reference>
<dbReference type="Pfam" id="PF01177">
    <property type="entry name" value="Asp_Glu_race"/>
    <property type="match status" value="1"/>
</dbReference>
<comment type="similarity">
    <text evidence="1">Belongs to the HyuE racemase family.</text>
</comment>
<organism evidence="2 3">
    <name type="scientific">Pleurostoma richardsiae</name>
    <dbReference type="NCBI Taxonomy" id="41990"/>
    <lineage>
        <taxon>Eukaryota</taxon>
        <taxon>Fungi</taxon>
        <taxon>Dikarya</taxon>
        <taxon>Ascomycota</taxon>
        <taxon>Pezizomycotina</taxon>
        <taxon>Sordariomycetes</taxon>
        <taxon>Sordariomycetidae</taxon>
        <taxon>Calosphaeriales</taxon>
        <taxon>Pleurostomataceae</taxon>
        <taxon>Pleurostoma</taxon>
    </lineage>
</organism>